<protein>
    <submittedName>
        <fullName evidence="1">Uncharacterized protein</fullName>
    </submittedName>
</protein>
<feature type="non-terminal residue" evidence="1">
    <location>
        <position position="33"/>
    </location>
</feature>
<reference evidence="1" key="1">
    <citation type="journal article" date="2015" name="Nature">
        <title>Complex archaea that bridge the gap between prokaryotes and eukaryotes.</title>
        <authorList>
            <person name="Spang A."/>
            <person name="Saw J.H."/>
            <person name="Jorgensen S.L."/>
            <person name="Zaremba-Niedzwiedzka K."/>
            <person name="Martijn J."/>
            <person name="Lind A.E."/>
            <person name="van Eijk R."/>
            <person name="Schleper C."/>
            <person name="Guy L."/>
            <person name="Ettema T.J."/>
        </authorList>
    </citation>
    <scope>NUCLEOTIDE SEQUENCE</scope>
</reference>
<evidence type="ECO:0000313" key="1">
    <source>
        <dbReference type="EMBL" id="KKK53728.1"/>
    </source>
</evidence>
<comment type="caution">
    <text evidence="1">The sequence shown here is derived from an EMBL/GenBank/DDBJ whole genome shotgun (WGS) entry which is preliminary data.</text>
</comment>
<gene>
    <name evidence="1" type="ORF">LCGC14_3091840</name>
</gene>
<organism evidence="1">
    <name type="scientific">marine sediment metagenome</name>
    <dbReference type="NCBI Taxonomy" id="412755"/>
    <lineage>
        <taxon>unclassified sequences</taxon>
        <taxon>metagenomes</taxon>
        <taxon>ecological metagenomes</taxon>
    </lineage>
</organism>
<proteinExistence type="predicted"/>
<dbReference type="EMBL" id="LAZR01066357">
    <property type="protein sequence ID" value="KKK53728.1"/>
    <property type="molecule type" value="Genomic_DNA"/>
</dbReference>
<sequence>MGCHSLTKVAEIEGGHGRTGYEFSYNSVGILLT</sequence>
<name>A0A0F8WAQ6_9ZZZZ</name>
<dbReference type="AlphaFoldDB" id="A0A0F8WAQ6"/>
<accession>A0A0F8WAQ6</accession>